<dbReference type="Pfam" id="PF12146">
    <property type="entry name" value="Hydrolase_4"/>
    <property type="match status" value="1"/>
</dbReference>
<dbReference type="InterPro" id="IPR029058">
    <property type="entry name" value="AB_hydrolase_fold"/>
</dbReference>
<dbReference type="InterPro" id="IPR051044">
    <property type="entry name" value="MAG_DAG_Lipase"/>
</dbReference>
<evidence type="ECO:0000259" key="2">
    <source>
        <dbReference type="Pfam" id="PF12146"/>
    </source>
</evidence>
<dbReference type="AlphaFoldDB" id="A0A7V4WUH1"/>
<protein>
    <submittedName>
        <fullName evidence="3">Alpha/beta fold hydrolase</fullName>
    </submittedName>
</protein>
<evidence type="ECO:0000313" key="3">
    <source>
        <dbReference type="EMBL" id="HGY54331.1"/>
    </source>
</evidence>
<keyword evidence="3" id="KW-0378">Hydrolase</keyword>
<dbReference type="PIRSF" id="PIRSF017388">
    <property type="entry name" value="Esterase_lipase"/>
    <property type="match status" value="1"/>
</dbReference>
<dbReference type="PANTHER" id="PTHR11614">
    <property type="entry name" value="PHOSPHOLIPASE-RELATED"/>
    <property type="match status" value="1"/>
</dbReference>
<comment type="caution">
    <text evidence="3">The sequence shown here is derived from an EMBL/GenBank/DDBJ whole genome shotgun (WGS) entry which is preliminary data.</text>
</comment>
<dbReference type="InterPro" id="IPR022742">
    <property type="entry name" value="Hydrolase_4"/>
</dbReference>
<dbReference type="Proteomes" id="UP000885779">
    <property type="component" value="Unassembled WGS sequence"/>
</dbReference>
<accession>A0A7V4WUH1</accession>
<dbReference type="EMBL" id="DRQG01000015">
    <property type="protein sequence ID" value="HGY54331.1"/>
    <property type="molecule type" value="Genomic_DNA"/>
</dbReference>
<feature type="active site" description="Charge relay system" evidence="1">
    <location>
        <position position="213"/>
    </location>
</feature>
<reference evidence="3" key="1">
    <citation type="journal article" date="2020" name="mSystems">
        <title>Genome- and Community-Level Interaction Insights into Carbon Utilization and Element Cycling Functions of Hydrothermarchaeota in Hydrothermal Sediment.</title>
        <authorList>
            <person name="Zhou Z."/>
            <person name="Liu Y."/>
            <person name="Xu W."/>
            <person name="Pan J."/>
            <person name="Luo Z.H."/>
            <person name="Li M."/>
        </authorList>
    </citation>
    <scope>NUCLEOTIDE SEQUENCE [LARGE SCALE GENOMIC DNA]</scope>
    <source>
        <strain evidence="3">HyVt-577</strain>
    </source>
</reference>
<gene>
    <name evidence="3" type="ORF">ENK44_01390</name>
</gene>
<evidence type="ECO:0000256" key="1">
    <source>
        <dbReference type="PIRSR" id="PIRSR017388-1"/>
    </source>
</evidence>
<organism evidence="3">
    <name type="scientific">Caldithrix abyssi</name>
    <dbReference type="NCBI Taxonomy" id="187145"/>
    <lineage>
        <taxon>Bacteria</taxon>
        <taxon>Pseudomonadati</taxon>
        <taxon>Calditrichota</taxon>
        <taxon>Calditrichia</taxon>
        <taxon>Calditrichales</taxon>
        <taxon>Calditrichaceae</taxon>
        <taxon>Caldithrix</taxon>
    </lineage>
</organism>
<dbReference type="Gene3D" id="3.40.50.1820">
    <property type="entry name" value="alpha/beta hydrolase"/>
    <property type="match status" value="1"/>
</dbReference>
<feature type="active site" description="Charge relay system" evidence="1">
    <location>
        <position position="243"/>
    </location>
</feature>
<dbReference type="GO" id="GO:0052689">
    <property type="term" value="F:carboxylic ester hydrolase activity"/>
    <property type="evidence" value="ECO:0007669"/>
    <property type="project" value="InterPro"/>
</dbReference>
<proteinExistence type="predicted"/>
<feature type="domain" description="Serine aminopeptidase S33" evidence="2">
    <location>
        <begin position="35"/>
        <end position="248"/>
    </location>
</feature>
<sequence length="267" mass="30040">MSVGKSKRSGGSKIVTGSQKIIPGCEPLSLDGNDKGVLLLHGLTACPYELRELAEEIHNRGFTVRVPLLPGHGTAPENLQTVSWYDWYDSVKRSLFELRKKCRKIIVGGLSTGASLALHLSAHYQVEGVMALSPGMFLKSKAVSLVPILKYFIKYHTKKDGPDIFDEKARRSSIGYNKIPLKSIAEAQDLYRHLQKDLSDIYVPLFIAQSVNDHVVKFEGAEYIYKAVSSADKQFLRMTKSYHVLTQDVEKDIVIREVIKFLERIFK</sequence>
<dbReference type="SUPFAM" id="SSF53474">
    <property type="entry name" value="alpha/beta-Hydrolases"/>
    <property type="match status" value="1"/>
</dbReference>
<name>A0A7V4WUH1_CALAY</name>
<dbReference type="InterPro" id="IPR012354">
    <property type="entry name" value="Esterase_lipase"/>
</dbReference>
<feature type="active site" description="Nucleophile" evidence="1">
    <location>
        <position position="111"/>
    </location>
</feature>